<sequence length="363" mass="39556">MNPFLGRLFRNGTAVAAALCVLSPATLARAQSDAREVVLVASGGALADAFKAHFFDAFTEETGIAVRFVPAADAEMLTKVKAMNESGKVEWDIVAANLDQIAAFNEFFAPLDCAALAHAATDGIDMACDDYSVLKQLDGNVLVFNTDKFPASGPQPSSWADFWDVEKFPGARSLPDHGAPWVVIAAALMADGIPASEITAPLDLDRAFAKLDEIKPHVTVWWKTGDQSTQSVRDGVVDLSMMYSGRALRAEAMGAPVHSTWNQAVMAPGRWTVLKGAPHPEEAKAFLDFFFTRPEAHAAFTQEIFYDTVNKNSVNYLPEGSRPNSALYGDNLSKTVMLNYDLASWLGTHHDEILERWNTWIAE</sequence>
<evidence type="ECO:0000256" key="3">
    <source>
        <dbReference type="ARBA" id="ARBA00022448"/>
    </source>
</evidence>
<gene>
    <name evidence="7" type="ORF">DI556_06040</name>
</gene>
<proteinExistence type="inferred from homology"/>
<dbReference type="GO" id="GO:0015888">
    <property type="term" value="P:thiamine transport"/>
    <property type="evidence" value="ECO:0007669"/>
    <property type="project" value="TreeGrafter"/>
</dbReference>
<evidence type="ECO:0000256" key="2">
    <source>
        <dbReference type="ARBA" id="ARBA00008520"/>
    </source>
</evidence>
<evidence type="ECO:0000256" key="6">
    <source>
        <dbReference type="SAM" id="SignalP"/>
    </source>
</evidence>
<dbReference type="EMBL" id="QFPW01000003">
    <property type="protein sequence ID" value="PZQ50678.1"/>
    <property type="molecule type" value="Genomic_DNA"/>
</dbReference>
<evidence type="ECO:0000313" key="7">
    <source>
        <dbReference type="EMBL" id="PZQ50678.1"/>
    </source>
</evidence>
<keyword evidence="4 6" id="KW-0732">Signal</keyword>
<dbReference type="Gene3D" id="3.40.190.10">
    <property type="entry name" value="Periplasmic binding protein-like II"/>
    <property type="match status" value="2"/>
</dbReference>
<comment type="caution">
    <text evidence="7">The sequence shown here is derived from an EMBL/GenBank/DDBJ whole genome shotgun (WGS) entry which is preliminary data.</text>
</comment>
<evidence type="ECO:0000256" key="1">
    <source>
        <dbReference type="ARBA" id="ARBA00004418"/>
    </source>
</evidence>
<feature type="chain" id="PRO_5016162590" description="ABC transporter substrate-binding protein" evidence="6">
    <location>
        <begin position="31"/>
        <end position="363"/>
    </location>
</feature>
<comment type="similarity">
    <text evidence="2">Belongs to the bacterial solute-binding protein 1 family.</text>
</comment>
<evidence type="ECO:0000313" key="8">
    <source>
        <dbReference type="Proteomes" id="UP000249185"/>
    </source>
</evidence>
<keyword evidence="3" id="KW-0813">Transport</keyword>
<dbReference type="CDD" id="cd13589">
    <property type="entry name" value="PBP2_polyamine_RpCGA009"/>
    <property type="match status" value="1"/>
</dbReference>
<dbReference type="GO" id="GO:0030976">
    <property type="term" value="F:thiamine pyrophosphate binding"/>
    <property type="evidence" value="ECO:0007669"/>
    <property type="project" value="TreeGrafter"/>
</dbReference>
<dbReference type="Proteomes" id="UP000249185">
    <property type="component" value="Unassembled WGS sequence"/>
</dbReference>
<feature type="signal peptide" evidence="6">
    <location>
        <begin position="1"/>
        <end position="30"/>
    </location>
</feature>
<dbReference type="AlphaFoldDB" id="A0A2W5NE03"/>
<organism evidence="7 8">
    <name type="scientific">Rhodovulum sulfidophilum</name>
    <name type="common">Rhodobacter sulfidophilus</name>
    <dbReference type="NCBI Taxonomy" id="35806"/>
    <lineage>
        <taxon>Bacteria</taxon>
        <taxon>Pseudomonadati</taxon>
        <taxon>Pseudomonadota</taxon>
        <taxon>Alphaproteobacteria</taxon>
        <taxon>Rhodobacterales</taxon>
        <taxon>Paracoccaceae</taxon>
        <taxon>Rhodovulum</taxon>
    </lineage>
</organism>
<dbReference type="PANTHER" id="PTHR30006:SF3">
    <property type="entry name" value="THIAMINE-BINDING PERIPLASMIC PROTEIN"/>
    <property type="match status" value="1"/>
</dbReference>
<protein>
    <recommendedName>
        <fullName evidence="9">ABC transporter substrate-binding protein</fullName>
    </recommendedName>
</protein>
<dbReference type="GO" id="GO:0030288">
    <property type="term" value="C:outer membrane-bounded periplasmic space"/>
    <property type="evidence" value="ECO:0007669"/>
    <property type="project" value="TreeGrafter"/>
</dbReference>
<comment type="subcellular location">
    <subcellularLocation>
        <location evidence="1">Periplasm</location>
    </subcellularLocation>
</comment>
<dbReference type="GO" id="GO:0030975">
    <property type="term" value="F:thiamine binding"/>
    <property type="evidence" value="ECO:0007669"/>
    <property type="project" value="TreeGrafter"/>
</dbReference>
<keyword evidence="5" id="KW-0574">Periplasm</keyword>
<accession>A0A2W5NE03</accession>
<evidence type="ECO:0008006" key="9">
    <source>
        <dbReference type="Google" id="ProtNLM"/>
    </source>
</evidence>
<dbReference type="SUPFAM" id="SSF53850">
    <property type="entry name" value="Periplasmic binding protein-like II"/>
    <property type="match status" value="1"/>
</dbReference>
<name>A0A2W5NE03_RHOSU</name>
<dbReference type="InterPro" id="IPR006059">
    <property type="entry name" value="SBP"/>
</dbReference>
<reference evidence="7 8" key="1">
    <citation type="submission" date="2017-08" db="EMBL/GenBank/DDBJ databases">
        <title>Infants hospitalized years apart are colonized by the same room-sourced microbial strains.</title>
        <authorList>
            <person name="Brooks B."/>
            <person name="Olm M.R."/>
            <person name="Firek B.A."/>
            <person name="Baker R."/>
            <person name="Thomas B.C."/>
            <person name="Morowitz M.J."/>
            <person name="Banfield J.F."/>
        </authorList>
    </citation>
    <scope>NUCLEOTIDE SEQUENCE [LARGE SCALE GENOMIC DNA]</scope>
    <source>
        <strain evidence="7">S2_005_002_R2_34</strain>
    </source>
</reference>
<evidence type="ECO:0000256" key="4">
    <source>
        <dbReference type="ARBA" id="ARBA00022729"/>
    </source>
</evidence>
<dbReference type="Pfam" id="PF13416">
    <property type="entry name" value="SBP_bac_8"/>
    <property type="match status" value="1"/>
</dbReference>
<dbReference type="PANTHER" id="PTHR30006">
    <property type="entry name" value="THIAMINE-BINDING PERIPLASMIC PROTEIN-RELATED"/>
    <property type="match status" value="1"/>
</dbReference>
<evidence type="ECO:0000256" key="5">
    <source>
        <dbReference type="ARBA" id="ARBA00022764"/>
    </source>
</evidence>